<dbReference type="InterPro" id="IPR048454">
    <property type="entry name" value="YetF_N"/>
</dbReference>
<name>A0ABP8MD96_9BACT</name>
<feature type="domain" description="YetF C-terminal" evidence="8">
    <location>
        <begin position="97"/>
        <end position="163"/>
    </location>
</feature>
<keyword evidence="6 7" id="KW-0472">Membrane</keyword>
<gene>
    <name evidence="10" type="ORF">GCM10023156_10040</name>
</gene>
<feature type="domain" description="YetF-like N-terminal transmembrane" evidence="9">
    <location>
        <begin position="25"/>
        <end position="88"/>
    </location>
</feature>
<evidence type="ECO:0000256" key="4">
    <source>
        <dbReference type="ARBA" id="ARBA00022692"/>
    </source>
</evidence>
<feature type="transmembrane region" description="Helical" evidence="7">
    <location>
        <begin position="46"/>
        <end position="65"/>
    </location>
</feature>
<evidence type="ECO:0000313" key="10">
    <source>
        <dbReference type="EMBL" id="GAA4447712.1"/>
    </source>
</evidence>
<feature type="transmembrane region" description="Helical" evidence="7">
    <location>
        <begin position="71"/>
        <end position="93"/>
    </location>
</feature>
<dbReference type="PANTHER" id="PTHR34582">
    <property type="entry name" value="UPF0702 TRANSMEMBRANE PROTEIN YCAP"/>
    <property type="match status" value="1"/>
</dbReference>
<dbReference type="Pfam" id="PF20730">
    <property type="entry name" value="YetF_N"/>
    <property type="match status" value="1"/>
</dbReference>
<comment type="caution">
    <text evidence="10">The sequence shown here is derived from an EMBL/GenBank/DDBJ whole genome shotgun (WGS) entry which is preliminary data.</text>
</comment>
<dbReference type="Pfam" id="PF04239">
    <property type="entry name" value="DUF421"/>
    <property type="match status" value="1"/>
</dbReference>
<dbReference type="InterPro" id="IPR023090">
    <property type="entry name" value="UPF0702_alpha/beta_dom_sf"/>
</dbReference>
<sequence>MNDIGFKMIFDGWAPVIRTLVLGTLSYLALVFLLRISGKRTLSKMNAFDLVVTVAFGSTLASILTSSQVSLVQGVLALGLLVLLQLVNTFLAVRYPKYQALIKAQPTLIFFQGQFLTDAMQKQRVSQEEVLAAMRQHGAAEPSEVDAVVIETEGSLSVLTKNASSLDALDRVGVSTSGSLGRRKDAAESSSR</sequence>
<reference evidence="11" key="1">
    <citation type="journal article" date="2019" name="Int. J. Syst. Evol. Microbiol.">
        <title>The Global Catalogue of Microorganisms (GCM) 10K type strain sequencing project: providing services to taxonomists for standard genome sequencing and annotation.</title>
        <authorList>
            <consortium name="The Broad Institute Genomics Platform"/>
            <consortium name="The Broad Institute Genome Sequencing Center for Infectious Disease"/>
            <person name="Wu L."/>
            <person name="Ma J."/>
        </authorList>
    </citation>
    <scope>NUCLEOTIDE SEQUENCE [LARGE SCALE GENOMIC DNA]</scope>
    <source>
        <strain evidence="11">JCM 17759</strain>
    </source>
</reference>
<dbReference type="PANTHER" id="PTHR34582:SF6">
    <property type="entry name" value="UPF0702 TRANSMEMBRANE PROTEIN YCAP"/>
    <property type="match status" value="1"/>
</dbReference>
<evidence type="ECO:0000256" key="7">
    <source>
        <dbReference type="SAM" id="Phobius"/>
    </source>
</evidence>
<dbReference type="EMBL" id="BAABGA010000012">
    <property type="protein sequence ID" value="GAA4447712.1"/>
    <property type="molecule type" value="Genomic_DNA"/>
</dbReference>
<comment type="subcellular location">
    <subcellularLocation>
        <location evidence="1">Cell membrane</location>
        <topology evidence="1">Multi-pass membrane protein</topology>
    </subcellularLocation>
</comment>
<evidence type="ECO:0000259" key="8">
    <source>
        <dbReference type="Pfam" id="PF04239"/>
    </source>
</evidence>
<keyword evidence="3" id="KW-1003">Cell membrane</keyword>
<evidence type="ECO:0000256" key="3">
    <source>
        <dbReference type="ARBA" id="ARBA00022475"/>
    </source>
</evidence>
<dbReference type="RefSeq" id="WP_345320004.1">
    <property type="nucleotide sequence ID" value="NZ_BAABGA010000012.1"/>
</dbReference>
<dbReference type="InterPro" id="IPR007353">
    <property type="entry name" value="DUF421"/>
</dbReference>
<proteinExistence type="inferred from homology"/>
<evidence type="ECO:0000313" key="11">
    <source>
        <dbReference type="Proteomes" id="UP001500840"/>
    </source>
</evidence>
<evidence type="ECO:0000256" key="6">
    <source>
        <dbReference type="ARBA" id="ARBA00023136"/>
    </source>
</evidence>
<protein>
    <submittedName>
        <fullName evidence="10">DUF421 domain-containing protein</fullName>
    </submittedName>
</protein>
<evidence type="ECO:0000256" key="5">
    <source>
        <dbReference type="ARBA" id="ARBA00022989"/>
    </source>
</evidence>
<feature type="transmembrane region" description="Helical" evidence="7">
    <location>
        <begin position="12"/>
        <end position="34"/>
    </location>
</feature>
<keyword evidence="11" id="KW-1185">Reference proteome</keyword>
<comment type="similarity">
    <text evidence="2">Belongs to the UPF0702 family.</text>
</comment>
<evidence type="ECO:0000256" key="2">
    <source>
        <dbReference type="ARBA" id="ARBA00006448"/>
    </source>
</evidence>
<accession>A0ABP8MD96</accession>
<dbReference type="Gene3D" id="3.30.240.20">
    <property type="entry name" value="bsu07140 like domains"/>
    <property type="match status" value="1"/>
</dbReference>
<evidence type="ECO:0000259" key="9">
    <source>
        <dbReference type="Pfam" id="PF20730"/>
    </source>
</evidence>
<dbReference type="Proteomes" id="UP001500840">
    <property type="component" value="Unassembled WGS sequence"/>
</dbReference>
<keyword evidence="5 7" id="KW-1133">Transmembrane helix</keyword>
<organism evidence="10 11">
    <name type="scientific">Novipirellula rosea</name>
    <dbReference type="NCBI Taxonomy" id="1031540"/>
    <lineage>
        <taxon>Bacteria</taxon>
        <taxon>Pseudomonadati</taxon>
        <taxon>Planctomycetota</taxon>
        <taxon>Planctomycetia</taxon>
        <taxon>Pirellulales</taxon>
        <taxon>Pirellulaceae</taxon>
        <taxon>Novipirellula</taxon>
    </lineage>
</organism>
<keyword evidence="4 7" id="KW-0812">Transmembrane</keyword>
<evidence type="ECO:0000256" key="1">
    <source>
        <dbReference type="ARBA" id="ARBA00004651"/>
    </source>
</evidence>